<evidence type="ECO:0000256" key="3">
    <source>
        <dbReference type="ARBA" id="ARBA00023210"/>
    </source>
</evidence>
<proteinExistence type="inferred from homology"/>
<keyword evidence="3 6" id="KW-0717">Septation</keyword>
<accession>A0AB34TNA2</accession>
<dbReference type="InterPro" id="IPR016098">
    <property type="entry name" value="CAP/MinC_C"/>
</dbReference>
<dbReference type="EMBL" id="JZIW01000001">
    <property type="protein sequence ID" value="KOO84716.1"/>
    <property type="molecule type" value="Genomic_DNA"/>
</dbReference>
<dbReference type="GO" id="GO:0000902">
    <property type="term" value="P:cell morphogenesis"/>
    <property type="evidence" value="ECO:0007669"/>
    <property type="project" value="InterPro"/>
</dbReference>
<evidence type="ECO:0000259" key="9">
    <source>
        <dbReference type="Pfam" id="PF05209"/>
    </source>
</evidence>
<evidence type="ECO:0000313" key="10">
    <source>
        <dbReference type="EMBL" id="KOO84716.1"/>
    </source>
</evidence>
<protein>
    <recommendedName>
        <fullName evidence="6">Probable septum site-determining protein MinC</fullName>
    </recommendedName>
</protein>
<feature type="compositionally biased region" description="Basic and acidic residues" evidence="7">
    <location>
        <begin position="125"/>
        <end position="134"/>
    </location>
</feature>
<evidence type="ECO:0000256" key="2">
    <source>
        <dbReference type="ARBA" id="ARBA00022618"/>
    </source>
</evidence>
<keyword evidence="4 6" id="KW-0131">Cell cycle</keyword>
<evidence type="ECO:0000256" key="1">
    <source>
        <dbReference type="ARBA" id="ARBA00006291"/>
    </source>
</evidence>
<dbReference type="InterPro" id="IPR005526">
    <property type="entry name" value="Septum_form_inhib_MinC_C"/>
</dbReference>
<gene>
    <name evidence="6 10" type="primary">minC</name>
    <name evidence="10" type="ORF">VL23_14975</name>
</gene>
<dbReference type="GO" id="GO:1901891">
    <property type="term" value="P:regulation of cell septum assembly"/>
    <property type="evidence" value="ECO:0007669"/>
    <property type="project" value="InterPro"/>
</dbReference>
<feature type="region of interest" description="Disordered" evidence="7">
    <location>
        <begin position="113"/>
        <end position="141"/>
    </location>
</feature>
<evidence type="ECO:0000256" key="4">
    <source>
        <dbReference type="ARBA" id="ARBA00023306"/>
    </source>
</evidence>
<evidence type="ECO:0000256" key="6">
    <source>
        <dbReference type="HAMAP-Rule" id="MF_00267"/>
    </source>
</evidence>
<organism evidence="10 11">
    <name type="scientific">Stenotrophomonas maltophilia</name>
    <name type="common">Pseudomonas maltophilia</name>
    <name type="synonym">Xanthomonas maltophilia</name>
    <dbReference type="NCBI Taxonomy" id="40324"/>
    <lineage>
        <taxon>Bacteria</taxon>
        <taxon>Pseudomonadati</taxon>
        <taxon>Pseudomonadota</taxon>
        <taxon>Gammaproteobacteria</taxon>
        <taxon>Lysobacterales</taxon>
        <taxon>Lysobacteraceae</taxon>
        <taxon>Stenotrophomonas</taxon>
        <taxon>Stenotrophomonas maltophilia group</taxon>
    </lineage>
</organism>
<dbReference type="Pfam" id="PF03775">
    <property type="entry name" value="MinC_C"/>
    <property type="match status" value="1"/>
</dbReference>
<evidence type="ECO:0000256" key="7">
    <source>
        <dbReference type="SAM" id="MobiDB-lite"/>
    </source>
</evidence>
<feature type="domain" description="Septum formation inhibitor MinC C-terminal" evidence="8">
    <location>
        <begin position="159"/>
        <end position="256"/>
    </location>
</feature>
<sequence>MNFDYEQAGELKIGQVGIANLRIRTLDVERLVQEMRERVTRAPKLFGRAAVILDFGGLSQVPDVATAQALVDGLRSAGVLPVALAYGTSAIDLLSQQLGLPLLAKFRAQYERAEAEQAPPPPAPEPRRAARAEPKPAPAAPVAKVADAAAPQPGRMQLGNVRSGQQLYAENCDLTVMATVGAGAEVIADGSIHIYGTLRGRALAGAQGNTAARIFCRDFHAELVAIAGHYKVLDDVPDNLRGKAVQVWLEQDQIKIAALD</sequence>
<comment type="caution">
    <text evidence="10">The sequence shown here is derived from an EMBL/GenBank/DDBJ whole genome shotgun (WGS) entry which is preliminary data.</text>
</comment>
<dbReference type="Proteomes" id="UP000037632">
    <property type="component" value="Unassembled WGS sequence"/>
</dbReference>
<comment type="subunit">
    <text evidence="6">Interacts with MinD and FtsZ.</text>
</comment>
<dbReference type="InterPro" id="IPR036145">
    <property type="entry name" value="MinC_C_sf"/>
</dbReference>
<dbReference type="SUPFAM" id="SSF63848">
    <property type="entry name" value="Cell-division inhibitor MinC, C-terminal domain"/>
    <property type="match status" value="1"/>
</dbReference>
<evidence type="ECO:0000313" key="11">
    <source>
        <dbReference type="Proteomes" id="UP000037632"/>
    </source>
</evidence>
<dbReference type="Gene3D" id="3.30.70.260">
    <property type="match status" value="1"/>
</dbReference>
<dbReference type="GO" id="GO:0000917">
    <property type="term" value="P:division septum assembly"/>
    <property type="evidence" value="ECO:0007669"/>
    <property type="project" value="UniProtKB-KW"/>
</dbReference>
<dbReference type="NCBIfam" id="TIGR01222">
    <property type="entry name" value="minC"/>
    <property type="match status" value="1"/>
</dbReference>
<dbReference type="HAMAP" id="MF_00267">
    <property type="entry name" value="MinC"/>
    <property type="match status" value="1"/>
</dbReference>
<evidence type="ECO:0000259" key="8">
    <source>
        <dbReference type="Pfam" id="PF03775"/>
    </source>
</evidence>
<dbReference type="Gene3D" id="2.160.20.70">
    <property type="match status" value="1"/>
</dbReference>
<dbReference type="InterPro" id="IPR007874">
    <property type="entry name" value="MinC_N"/>
</dbReference>
<dbReference type="PANTHER" id="PTHR34108">
    <property type="entry name" value="SEPTUM SITE-DETERMINING PROTEIN MINC"/>
    <property type="match status" value="1"/>
</dbReference>
<reference evidence="10 11" key="1">
    <citation type="journal article" date="2015" name="Antimicrob. Agents Chemother.">
        <title>Whole-Genome Sequencing Identifies Emergence of a Quinolone Resistance Mutation in a Case of Stenotrophomonas maltophilia Bacteremia.</title>
        <authorList>
            <person name="Pak T.R."/>
            <person name="Altman D.R."/>
            <person name="Attie O."/>
            <person name="Sebra R."/>
            <person name="Hamula C.L."/>
            <person name="Lewis M."/>
            <person name="Deikus G."/>
            <person name="Newman L.C."/>
            <person name="Fang G."/>
            <person name="Hand J."/>
            <person name="Papel G."/>
            <person name="Wallach F."/>
            <person name="Schadt E.E."/>
            <person name="Huprikar S."/>
            <person name="van Bakel H."/>
            <person name="Kasarskis A."/>
            <person name="Bashir A."/>
        </authorList>
    </citation>
    <scope>NUCLEOTIDE SEQUENCE [LARGE SCALE GENOMIC DNA]</scope>
    <source>
        <strain evidence="10 11">ISMMS6</strain>
    </source>
</reference>
<feature type="domain" description="Septum formation inhibitor MinC N-terminal" evidence="9">
    <location>
        <begin position="10"/>
        <end position="81"/>
    </location>
</feature>
<dbReference type="AlphaFoldDB" id="A0AB34TNA2"/>
<name>A0AB34TNA2_STEMA</name>
<comment type="similarity">
    <text evidence="1 6">Belongs to the MinC family.</text>
</comment>
<dbReference type="GO" id="GO:0051302">
    <property type="term" value="P:regulation of cell division"/>
    <property type="evidence" value="ECO:0007669"/>
    <property type="project" value="InterPro"/>
</dbReference>
<dbReference type="PANTHER" id="PTHR34108:SF1">
    <property type="entry name" value="SEPTUM SITE-DETERMINING PROTEIN MINC"/>
    <property type="match status" value="1"/>
</dbReference>
<evidence type="ECO:0000256" key="5">
    <source>
        <dbReference type="ARBA" id="ARBA00025606"/>
    </source>
</evidence>
<comment type="function">
    <text evidence="5 6">Cell division inhibitor that blocks the formation of polar Z ring septums. Rapidly oscillates between the poles of the cell to destabilize FtsZ filaments that have formed before they mature into polar Z rings. Prevents FtsZ polymerization.</text>
</comment>
<dbReference type="InterPro" id="IPR013033">
    <property type="entry name" value="MinC"/>
</dbReference>
<keyword evidence="2 6" id="KW-0132">Cell division</keyword>
<dbReference type="Pfam" id="PF05209">
    <property type="entry name" value="MinC_N"/>
    <property type="match status" value="1"/>
</dbReference>